<evidence type="ECO:0000313" key="1">
    <source>
        <dbReference type="EMBL" id="KAH9474607.1"/>
    </source>
</evidence>
<gene>
    <name evidence="1" type="ORF">JR316_0013070</name>
</gene>
<proteinExistence type="predicted"/>
<evidence type="ECO:0000313" key="2">
    <source>
        <dbReference type="Proteomes" id="UP000664032"/>
    </source>
</evidence>
<organism evidence="1 2">
    <name type="scientific">Psilocybe cubensis</name>
    <name type="common">Psychedelic mushroom</name>
    <name type="synonym">Stropharia cubensis</name>
    <dbReference type="NCBI Taxonomy" id="181762"/>
    <lineage>
        <taxon>Eukaryota</taxon>
        <taxon>Fungi</taxon>
        <taxon>Dikarya</taxon>
        <taxon>Basidiomycota</taxon>
        <taxon>Agaricomycotina</taxon>
        <taxon>Agaricomycetes</taxon>
        <taxon>Agaricomycetidae</taxon>
        <taxon>Agaricales</taxon>
        <taxon>Agaricineae</taxon>
        <taxon>Strophariaceae</taxon>
        <taxon>Psilocybe</taxon>
    </lineage>
</organism>
<sequence>MTEQPVPASVAREAKSIHQSLKELLKTKEPFDKEVDFQRKNLRRRYLNLLLVHPDAKESKDVENHLWMQTSYAFISSYKQSIAALDRSTQNNQRHQQQQQQQGQRPPPPRQNHDVERRKLVQRFRQFLADEEKFWTQLVLRLRRLFDLREAHPALVALGLLEADNVAASSIPEVSETRDGVMHGASGRNHFQFPPEDPSVSFAPTTAEEREGRLAILSKALICLGDIARYRELYNESNGKRAGHEDGGSGRRGRNRRGGGPDLPPRPRNYDKARQCYEQARLLVPYEGNPSHQLAILSSYQKDSFASLIHYYRALCVSQPYDTAAENLGTVLSKALEMWRQRTKRERDKNGTNDMQLPPRVRVELFKERVVVLHALWRVGMDKGLEKMKSMSPKHNEKVFHDFYALVSERHLPIDLISNTIVLSQGALWKHRMIRDTPSTSHRKTDAAPVQPGTATLIEWGMLDHLMDMHLVLLEVGKDELKDPQIMEEGADDIAQRISATFRRTLPALRIASKWLRANYKYVVQDQEFIAYQSRESSKGINIVKKDENKISGYSKKTQRFWKGYAQFMLALSQAFPANKLHPFLSPLEEDVEMKGFLPLRKLMGEEKGKEKAQVNGAQREQVHPNVEQLMRISDLLEDAKVLVQMENSPLMMINNHIMFDPLMVEEVRPRLQQEVSPVVDNDSATSNHAQAPPVHDDTGKQIEPDVDIEDVDHLSSTDDDPVGEAFEHLKTGGNVLDEEEDDEEEDEIVWDPRAPISPALSPITRVAPLTPVKPIISPKGLSPRSPTHYQPIKQPSFTTPATHAPAPQAVTTAQDLLNDVMGLATVGRVINPAHVPSTESVSTAPQPQFLFGSELSHRPSQSIWSASEDEQPLMYSGNTSNSTAQSGGHIYQTSPRQFAISPASQDLSQQSIWSSPYPSQLTHNSQQSLGGGLPPAYSHSHSHPPQPMLSPVGMAQRQHQRVPSASVAAQLFPNHIQSQHDPFAYAPPIQPPIHRPEHILSPQSGYINSHASQQSFGGGSTEYYASSNPAYHSRQLSMHDPRVGHVSVPMSQIWSHTG</sequence>
<comment type="caution">
    <text evidence="1">The sequence shown here is derived from an EMBL/GenBank/DDBJ whole genome shotgun (WGS) entry which is preliminary data.</text>
</comment>
<reference evidence="1" key="1">
    <citation type="submission" date="2021-10" db="EMBL/GenBank/DDBJ databases">
        <title>Psilocybe cubensis genome.</title>
        <authorList>
            <person name="Mckernan K.J."/>
            <person name="Crawford S."/>
            <person name="Trippe A."/>
            <person name="Kane L.T."/>
            <person name="Mclaughlin S."/>
        </authorList>
    </citation>
    <scope>NUCLEOTIDE SEQUENCE</scope>
    <source>
        <strain evidence="1">MGC-MH-2018</strain>
    </source>
</reference>
<dbReference type="Proteomes" id="UP000664032">
    <property type="component" value="Unassembled WGS sequence"/>
</dbReference>
<protein>
    <submittedName>
        <fullName evidence="1">Protein SMG7</fullName>
    </submittedName>
</protein>
<dbReference type="EMBL" id="JAFIQS020000013">
    <property type="protein sequence ID" value="KAH9474607.1"/>
    <property type="molecule type" value="Genomic_DNA"/>
</dbReference>
<keyword evidence="2" id="KW-1185">Reference proteome</keyword>
<name>A0ACB8GGX9_PSICU</name>
<accession>A0ACB8GGX9</accession>